<feature type="domain" description="Endoplasmic reticulum vesicle transporter N-terminal" evidence="1">
    <location>
        <begin position="5"/>
        <end position="28"/>
    </location>
</feature>
<proteinExistence type="predicted"/>
<dbReference type="AlphaFoldDB" id="D7MGX8"/>
<dbReference type="Pfam" id="PF13850">
    <property type="entry name" value="ERGIC_N"/>
    <property type="match status" value="1"/>
</dbReference>
<reference evidence="3" key="1">
    <citation type="submission" date="2009-11" db="EMBL/GenBank/DDBJ databases">
        <authorList>
            <consortium name="US DOE Joint Genome Institute (JGI-PGF)"/>
            <person name="Ottilar R."/>
            <person name="Schmutz J."/>
            <person name="Salamov A."/>
            <person name="Cheng J.F."/>
            <person name="Lucas S."/>
            <person name="Pitluck S."/>
            <person name="Gundlach H."/>
            <person name="Guo Y."/>
            <person name="Haberer G."/>
            <person name="Nasrallah J."/>
            <person name="Mayer K.F.X."/>
            <person name="van de Peer Y."/>
            <person name="Weigel D."/>
            <person name="Grigoriev I.V."/>
        </authorList>
    </citation>
    <scope>NUCLEOTIDE SEQUENCE</scope>
</reference>
<gene>
    <name evidence="3" type="ORF">ARALYDRAFT_915383</name>
    <name evidence="2" type="ORF">ARALYDRAFT_919317</name>
</gene>
<dbReference type="Gramene" id="scaffold_703125.1">
    <property type="protein sequence ID" value="scaffold_703125.1"/>
    <property type="gene ID" value="scaffold_703125.1"/>
</dbReference>
<evidence type="ECO:0000259" key="1">
    <source>
        <dbReference type="Pfam" id="PF13850"/>
    </source>
</evidence>
<dbReference type="Gramene" id="scaffold_802717.1">
    <property type="protein sequence ID" value="scaffold_802717.1"/>
    <property type="gene ID" value="scaffold_802717.1"/>
</dbReference>
<dbReference type="InterPro" id="IPR039542">
    <property type="entry name" value="Erv_N"/>
</dbReference>
<dbReference type="Proteomes" id="UP000008694">
    <property type="component" value="Unassembled WGS sequence"/>
</dbReference>
<evidence type="ECO:0000313" key="3">
    <source>
        <dbReference type="EMBL" id="EFH44520.1"/>
    </source>
</evidence>
<organism evidence="4">
    <name type="scientific">Arabidopsis lyrata subsp. lyrata</name>
    <name type="common">Lyre-leaved rock-cress</name>
    <dbReference type="NCBI Taxonomy" id="81972"/>
    <lineage>
        <taxon>Eukaryota</taxon>
        <taxon>Viridiplantae</taxon>
        <taxon>Streptophyta</taxon>
        <taxon>Embryophyta</taxon>
        <taxon>Tracheophyta</taxon>
        <taxon>Spermatophyta</taxon>
        <taxon>Magnoliopsida</taxon>
        <taxon>eudicotyledons</taxon>
        <taxon>Gunneridae</taxon>
        <taxon>Pentapetalae</taxon>
        <taxon>rosids</taxon>
        <taxon>malvids</taxon>
        <taxon>Brassicales</taxon>
        <taxon>Brassicaceae</taxon>
        <taxon>Camelineae</taxon>
        <taxon>Arabidopsis</taxon>
    </lineage>
</organism>
<protein>
    <recommendedName>
        <fullName evidence="1">Endoplasmic reticulum vesicle transporter N-terminal domain-containing protein</fullName>
    </recommendedName>
</protein>
<reference evidence="3" key="2">
    <citation type="submission" date="2010-06" db="EMBL/GenBank/DDBJ databases">
        <title>The basis of rapid genome size change in Arabidopsis.</title>
        <authorList>
            <person name="Bakker E."/>
            <person name="Bergelson J."/>
            <person name="Cheng J.F."/>
            <person name="Clark R.M."/>
            <person name="Fawcett J."/>
            <person name="Gaut B."/>
            <person name="Grigoriev I."/>
            <person name="Gundlach H."/>
            <person name="Guo Y."/>
            <person name="Haberer G."/>
            <person name="Hollister J."/>
            <person name="Hu T.T."/>
            <person name="Mayer K.F.X."/>
            <person name="Nasrallah J."/>
            <person name="Nordborg M."/>
            <person name="Otillar R."/>
            <person name="Pattyn P."/>
            <person name="Schmutz J."/>
            <person name="Spannagl M."/>
            <person name="van de Peer Y."/>
            <person name="Wang X."/>
            <person name="Weigel D."/>
            <person name="Yang L."/>
        </authorList>
    </citation>
    <scope>NUCLEOTIDE SEQUENCE</scope>
</reference>
<sequence>MYGSKFDIRFPALPCSILSVDAMDISGELLCDVKHDIIKRRLDSNGNTLRGKT</sequence>
<dbReference type="EMBL" id="GL348720">
    <property type="protein sequence ID" value="EFH40963.1"/>
    <property type="molecule type" value="Genomic_DNA"/>
</dbReference>
<accession>D7MGX8</accession>
<keyword evidence="4" id="KW-1185">Reference proteome</keyword>
<dbReference type="EMBL" id="GL348719">
    <property type="protein sequence ID" value="EFH44520.1"/>
    <property type="molecule type" value="Genomic_DNA"/>
</dbReference>
<evidence type="ECO:0000313" key="2">
    <source>
        <dbReference type="EMBL" id="EFH40963.1"/>
    </source>
</evidence>
<reference evidence="4" key="3">
    <citation type="journal article" date="2011" name="Nat. Genet.">
        <title>The Arabidopsis lyrata genome sequence and the basis of rapid genome size change.</title>
        <authorList>
            <person name="Hu T.T."/>
            <person name="Pattyn P."/>
            <person name="Bakker E.G."/>
            <person name="Cao J."/>
            <person name="Cheng J.-F."/>
            <person name="Clark R.M."/>
            <person name="Fahlgren N."/>
            <person name="Fawcett J.A."/>
            <person name="Grimwood J."/>
            <person name="Gundlach H."/>
            <person name="Haberer G."/>
            <person name="Hollister J.D."/>
            <person name="Ossowski S."/>
            <person name="Ottilar R.P."/>
            <person name="Salamov A.A."/>
            <person name="Schneeberger K."/>
            <person name="Spannagl M."/>
            <person name="Wang X."/>
            <person name="Yang L."/>
            <person name="Nasrallah M.E."/>
            <person name="Bergelson J."/>
            <person name="Carrington J.C."/>
            <person name="Gaut B.S."/>
            <person name="Schmutz J."/>
            <person name="Mayer K.F.X."/>
            <person name="Van de Peer Y."/>
            <person name="Grigoriev I.V."/>
            <person name="Nordborg M."/>
            <person name="Weigel D."/>
            <person name="Guo Y.-L."/>
        </authorList>
    </citation>
    <scope>NUCLEOTIDE SEQUENCE [LARGE SCALE GENOMIC DNA]</scope>
    <source>
        <strain evidence="4">cv. MN47</strain>
    </source>
</reference>
<dbReference type="eggNOG" id="KOG2667">
    <property type="taxonomic scope" value="Eukaryota"/>
</dbReference>
<evidence type="ECO:0000313" key="4">
    <source>
        <dbReference type="Proteomes" id="UP000008694"/>
    </source>
</evidence>
<dbReference type="HOGENOM" id="CLU_3071439_0_0_1"/>
<name>D7MGX8_ARALL</name>
<dbReference type="STRING" id="81972.D7MGX8"/>